<dbReference type="EMBL" id="OP894055">
    <property type="protein sequence ID" value="WAX22462.1"/>
    <property type="molecule type" value="Genomic_DNA"/>
</dbReference>
<name>A0AAE9VEF7_9CAUD</name>
<accession>A0AAE9VEF7</accession>
<organism evidence="1 2">
    <name type="scientific">Clostridium phage vB_CP_qdyz_P5</name>
    <dbReference type="NCBI Taxonomy" id="3003728"/>
    <lineage>
        <taxon>Viruses</taxon>
        <taxon>Duplodnaviria</taxon>
        <taxon>Heunggongvirae</taxon>
        <taxon>Uroviricota</taxon>
        <taxon>Caudoviricetes</taxon>
        <taxon>Guelinviridae</taxon>
        <taxon>Susfortunavirus</taxon>
    </lineage>
</organism>
<reference evidence="1 2" key="1">
    <citation type="submission" date="2022-11" db="EMBL/GenBank/DDBJ databases">
        <authorList>
            <person name="Wang Y."/>
            <person name="Zhao G."/>
        </authorList>
    </citation>
    <scope>NUCLEOTIDE SEQUENCE [LARGE SCALE GENOMIC DNA]</scope>
</reference>
<protein>
    <submittedName>
        <fullName evidence="1">Uncharacterized protein</fullName>
    </submittedName>
</protein>
<sequence>MKKFERRIENLERLIDEWYYAGDEMTHEEYFELTTKIERIFKYMGQELKHSEIAKSYYDKLLTLSYVYGTSEIPLPEQYQINY</sequence>
<evidence type="ECO:0000313" key="1">
    <source>
        <dbReference type="EMBL" id="WAX22462.1"/>
    </source>
</evidence>
<keyword evidence="2" id="KW-1185">Reference proteome</keyword>
<proteinExistence type="predicted"/>
<evidence type="ECO:0000313" key="2">
    <source>
        <dbReference type="Proteomes" id="UP001213085"/>
    </source>
</evidence>
<gene>
    <name evidence="1" type="ORF">vBCPqdyzP5_11</name>
</gene>
<dbReference type="Proteomes" id="UP001213085">
    <property type="component" value="Segment"/>
</dbReference>